<accession>A0A5E8CMI3</accession>
<proteinExistence type="predicted"/>
<evidence type="ECO:0000313" key="1">
    <source>
        <dbReference type="EMBL" id="VVU95530.1"/>
    </source>
</evidence>
<protein>
    <submittedName>
        <fullName evidence="1">Uncharacterized protein</fullName>
    </submittedName>
</protein>
<dbReference type="AlphaFoldDB" id="A0A5E8CMI3"/>
<organism evidence="1">
    <name type="scientific">seawater metagenome</name>
    <dbReference type="NCBI Taxonomy" id="1561972"/>
    <lineage>
        <taxon>unclassified sequences</taxon>
        <taxon>metagenomes</taxon>
        <taxon>ecological metagenomes</taxon>
    </lineage>
</organism>
<gene>
    <name evidence="1" type="ORF">CPAV1605_1281</name>
</gene>
<sequence>METLFGEEIECIVKSNTKFDSYNIIELIVLDKKYNKFFLNFETSIFYINVKPPVHVIYDNIDFRQYSPYKISYNKKTNELLIYLAVRTYADRMGISKYLSNRKIKDLLIISNPKLDDWSNDHQQINTNLLLKNKNLIFMYAGSGVTVINQIRMNIYSQLNNKKKKDIENIENICFNNNEKRIMISETEEKCKFDYQLYTTINYNLQHIFNAKKNLKLEFEKICNSYNTKETIIILVGPEPFLEAVKELNKYVNYKIITFYSNHEHKH</sequence>
<reference evidence="1" key="1">
    <citation type="submission" date="2019-09" db="EMBL/GenBank/DDBJ databases">
        <authorList>
            <person name="Needham M D."/>
        </authorList>
    </citation>
    <scope>NUCLEOTIDE SEQUENCE</scope>
</reference>
<dbReference type="EMBL" id="CABVLZ010000005">
    <property type="protein sequence ID" value="VVU95530.1"/>
    <property type="molecule type" value="Genomic_DNA"/>
</dbReference>
<name>A0A5E8CMI3_9ZZZZ</name>